<protein>
    <submittedName>
        <fullName evidence="1">Uncharacterized protein</fullName>
    </submittedName>
</protein>
<evidence type="ECO:0000313" key="2">
    <source>
        <dbReference type="Proteomes" id="UP000255129"/>
    </source>
</evidence>
<dbReference type="AlphaFoldDB" id="A0A379G5C9"/>
<dbReference type="Proteomes" id="UP000255129">
    <property type="component" value="Unassembled WGS sequence"/>
</dbReference>
<organism evidence="1 2">
    <name type="scientific">Providencia rustigianii</name>
    <dbReference type="NCBI Taxonomy" id="158850"/>
    <lineage>
        <taxon>Bacteria</taxon>
        <taxon>Pseudomonadati</taxon>
        <taxon>Pseudomonadota</taxon>
        <taxon>Gammaproteobacteria</taxon>
        <taxon>Enterobacterales</taxon>
        <taxon>Morganellaceae</taxon>
        <taxon>Providencia</taxon>
    </lineage>
</organism>
<dbReference type="RefSeq" id="WP_115164560.1">
    <property type="nucleotide sequence ID" value="NZ_UGUA01000002.1"/>
</dbReference>
<accession>A0A379G5C9</accession>
<sequence>MRASEHEYYDLRAEQYFIANQDDELANEMAQRFYDAVMDETPHLIQKLNESELNGIWNGLFKAAKSENLLR</sequence>
<gene>
    <name evidence="1" type="ORF">NCTC12026_02664</name>
</gene>
<reference evidence="1 2" key="1">
    <citation type="submission" date="2018-06" db="EMBL/GenBank/DDBJ databases">
        <authorList>
            <consortium name="Pathogen Informatics"/>
            <person name="Doyle S."/>
        </authorList>
    </citation>
    <scope>NUCLEOTIDE SEQUENCE [LARGE SCALE GENOMIC DNA]</scope>
    <source>
        <strain evidence="1 2">NCTC12026</strain>
    </source>
</reference>
<name>A0A379G5C9_9GAMM</name>
<dbReference type="EMBL" id="UGUA01000002">
    <property type="protein sequence ID" value="SUC36244.1"/>
    <property type="molecule type" value="Genomic_DNA"/>
</dbReference>
<evidence type="ECO:0000313" key="1">
    <source>
        <dbReference type="EMBL" id="SUC36244.1"/>
    </source>
</evidence>
<proteinExistence type="predicted"/>
<dbReference type="OrthoDB" id="6459655at2"/>